<feature type="transmembrane region" description="Helical" evidence="6">
    <location>
        <begin position="483"/>
        <end position="502"/>
    </location>
</feature>
<accession>A0ABQ6MSK3</accession>
<keyword evidence="5 6" id="KW-0472">Membrane</keyword>
<comment type="similarity">
    <text evidence="2">Belongs to the multi antimicrobial extrusion (MATE) (TC 2.A.66.1) family.</text>
</comment>
<name>A0ABQ6MSK3_9STRA</name>
<feature type="transmembrane region" description="Helical" evidence="6">
    <location>
        <begin position="331"/>
        <end position="352"/>
    </location>
</feature>
<keyword evidence="9" id="KW-1185">Reference proteome</keyword>
<sequence>MCRSLFLLPILLLITPAASFLAPSPLLSPRLRPLLAAPPPADDPTNRDALPSAASTFPDLLLADPSPPALASPPPPPPPASARAVLPFILTIILLWLSEPVLSLIDTSVVGRSSPLALAAMGPATMLIDSAVYLCWFLGISTTNLLASTSPPPDGASPPTAAHRRIIRNALSSALVIGLLVTALMQLAGSPLLSLISGASAPVLLPAALSYVRVRSWTAPFAIVGQVCQATCLTAGDVRTPAIAVLAASLINVVLDLALCVRPFNYGIAGAAFATSVANVASTAVLYAAVYRSFFRASLKAKGDARRGPLQSLRRAATMMALPSLPELGKLASFCGTIFFVIVTKLACYSLLTLFSTRFGTPALAAHNVLLRIFFFAATFGDSLSQAVQNFLPPIYVRDRTPLSKAFLSFERLQLLTAASFSLLLGGLTTAFLRGPGASLFTTSAPILSEIRLAAPFLSAALLVHPWAMFLEGTIIAKRDVNYLLGSYVLTFAGLYKLVSSATSLTGVWRAFVGYNVGRFVPFLWRYLTRRNYCGGGGPGDGCEVVEE</sequence>
<comment type="caution">
    <text evidence="8">The sequence shown here is derived from an EMBL/GenBank/DDBJ whole genome shotgun (WGS) entry which is preliminary data.</text>
</comment>
<evidence type="ECO:0008006" key="10">
    <source>
        <dbReference type="Google" id="ProtNLM"/>
    </source>
</evidence>
<feature type="transmembrane region" description="Helical" evidence="6">
    <location>
        <begin position="413"/>
        <end position="433"/>
    </location>
</feature>
<reference evidence="8 9" key="1">
    <citation type="journal article" date="2023" name="Commun. Biol.">
        <title>Genome analysis of Parmales, the sister group of diatoms, reveals the evolutionary specialization of diatoms from phago-mixotrophs to photoautotrophs.</title>
        <authorList>
            <person name="Ban H."/>
            <person name="Sato S."/>
            <person name="Yoshikawa S."/>
            <person name="Yamada K."/>
            <person name="Nakamura Y."/>
            <person name="Ichinomiya M."/>
            <person name="Sato N."/>
            <person name="Blanc-Mathieu R."/>
            <person name="Endo H."/>
            <person name="Kuwata A."/>
            <person name="Ogata H."/>
        </authorList>
    </citation>
    <scope>NUCLEOTIDE SEQUENCE [LARGE SCALE GENOMIC DNA]</scope>
</reference>
<keyword evidence="4 6" id="KW-1133">Transmembrane helix</keyword>
<evidence type="ECO:0000313" key="9">
    <source>
        <dbReference type="Proteomes" id="UP001165060"/>
    </source>
</evidence>
<keyword evidence="3 6" id="KW-0812">Transmembrane</keyword>
<dbReference type="EMBL" id="BRYB01001734">
    <property type="protein sequence ID" value="GMI32330.1"/>
    <property type="molecule type" value="Genomic_DNA"/>
</dbReference>
<evidence type="ECO:0000256" key="5">
    <source>
        <dbReference type="ARBA" id="ARBA00023136"/>
    </source>
</evidence>
<evidence type="ECO:0000256" key="2">
    <source>
        <dbReference type="ARBA" id="ARBA00010199"/>
    </source>
</evidence>
<keyword evidence="7" id="KW-0732">Signal</keyword>
<feature type="transmembrane region" description="Helical" evidence="6">
    <location>
        <begin position="126"/>
        <end position="146"/>
    </location>
</feature>
<evidence type="ECO:0000313" key="8">
    <source>
        <dbReference type="EMBL" id="GMI32330.1"/>
    </source>
</evidence>
<feature type="transmembrane region" description="Helical" evidence="6">
    <location>
        <begin position="270"/>
        <end position="290"/>
    </location>
</feature>
<protein>
    <recommendedName>
        <fullName evidence="10">Protein DETOXIFICATION</fullName>
    </recommendedName>
</protein>
<organism evidence="8 9">
    <name type="scientific">Tetraparma gracilis</name>
    <dbReference type="NCBI Taxonomy" id="2962635"/>
    <lineage>
        <taxon>Eukaryota</taxon>
        <taxon>Sar</taxon>
        <taxon>Stramenopiles</taxon>
        <taxon>Ochrophyta</taxon>
        <taxon>Bolidophyceae</taxon>
        <taxon>Parmales</taxon>
        <taxon>Triparmaceae</taxon>
        <taxon>Tetraparma</taxon>
    </lineage>
</organism>
<feature type="transmembrane region" description="Helical" evidence="6">
    <location>
        <begin position="453"/>
        <end position="471"/>
    </location>
</feature>
<gene>
    <name evidence="8" type="ORF">TeGR_g4752</name>
</gene>
<feature type="chain" id="PRO_5047440095" description="Protein DETOXIFICATION" evidence="7">
    <location>
        <begin position="20"/>
        <end position="548"/>
    </location>
</feature>
<evidence type="ECO:0000256" key="1">
    <source>
        <dbReference type="ARBA" id="ARBA00004141"/>
    </source>
</evidence>
<dbReference type="Pfam" id="PF01554">
    <property type="entry name" value="MatE"/>
    <property type="match status" value="1"/>
</dbReference>
<evidence type="ECO:0000256" key="6">
    <source>
        <dbReference type="SAM" id="Phobius"/>
    </source>
</evidence>
<feature type="transmembrane region" description="Helical" evidence="6">
    <location>
        <begin position="166"/>
        <end position="185"/>
    </location>
</feature>
<dbReference type="PANTHER" id="PTHR42893">
    <property type="entry name" value="PROTEIN DETOXIFICATION 44, CHLOROPLASTIC-RELATED"/>
    <property type="match status" value="1"/>
</dbReference>
<dbReference type="InterPro" id="IPR002528">
    <property type="entry name" value="MATE_fam"/>
</dbReference>
<feature type="transmembrane region" description="Helical" evidence="6">
    <location>
        <begin position="243"/>
        <end position="264"/>
    </location>
</feature>
<proteinExistence type="inferred from homology"/>
<feature type="signal peptide" evidence="7">
    <location>
        <begin position="1"/>
        <end position="19"/>
    </location>
</feature>
<evidence type="ECO:0000256" key="3">
    <source>
        <dbReference type="ARBA" id="ARBA00022692"/>
    </source>
</evidence>
<comment type="subcellular location">
    <subcellularLocation>
        <location evidence="1">Membrane</location>
        <topology evidence="1">Multi-pass membrane protein</topology>
    </subcellularLocation>
</comment>
<dbReference type="Proteomes" id="UP001165060">
    <property type="component" value="Unassembled WGS sequence"/>
</dbReference>
<evidence type="ECO:0000256" key="7">
    <source>
        <dbReference type="SAM" id="SignalP"/>
    </source>
</evidence>
<dbReference type="PANTHER" id="PTHR42893:SF9">
    <property type="entry name" value="PROTEIN DETOXIFICATION 46, CHLOROPLASTIC"/>
    <property type="match status" value="1"/>
</dbReference>
<dbReference type="InterPro" id="IPR044644">
    <property type="entry name" value="DinF-like"/>
</dbReference>
<evidence type="ECO:0000256" key="4">
    <source>
        <dbReference type="ARBA" id="ARBA00022989"/>
    </source>
</evidence>